<feature type="chain" id="PRO_5013065309" description="Chitin binding Peritrophin-A domain-containing protein" evidence="1">
    <location>
        <begin position="23"/>
        <end position="92"/>
    </location>
</feature>
<organism evidence="2 3">
    <name type="scientific">Flavobacterium saccharophilum</name>
    <dbReference type="NCBI Taxonomy" id="29534"/>
    <lineage>
        <taxon>Bacteria</taxon>
        <taxon>Pseudomonadati</taxon>
        <taxon>Bacteroidota</taxon>
        <taxon>Flavobacteriia</taxon>
        <taxon>Flavobacteriales</taxon>
        <taxon>Flavobacteriaceae</taxon>
        <taxon>Flavobacterium</taxon>
    </lineage>
</organism>
<feature type="signal peptide" evidence="1">
    <location>
        <begin position="1"/>
        <end position="22"/>
    </location>
</feature>
<sequence>MKKLFIRNMAPIAVAVLGISGAFVTTSMQNAAKSVAPPKIGYLANAQGKCTDTPVNCSDTPSTFICRLGVSSGPVAYNKDAQNNCVQPLYRP</sequence>
<dbReference type="STRING" id="29534.SAMN05444366_2176"/>
<dbReference type="AlphaFoldDB" id="A0A1M7FLN9"/>
<reference evidence="3" key="1">
    <citation type="submission" date="2016-11" db="EMBL/GenBank/DDBJ databases">
        <authorList>
            <person name="Varghese N."/>
            <person name="Submissions S."/>
        </authorList>
    </citation>
    <scope>NUCLEOTIDE SEQUENCE [LARGE SCALE GENOMIC DNA]</scope>
    <source>
        <strain evidence="3">DSM 1811</strain>
    </source>
</reference>
<name>A0A1M7FLN9_9FLAO</name>
<gene>
    <name evidence="2" type="ORF">SAMN05444366_2176</name>
</gene>
<dbReference type="Proteomes" id="UP000184121">
    <property type="component" value="Unassembled WGS sequence"/>
</dbReference>
<evidence type="ECO:0000313" key="3">
    <source>
        <dbReference type="Proteomes" id="UP000184121"/>
    </source>
</evidence>
<proteinExistence type="predicted"/>
<evidence type="ECO:0000256" key="1">
    <source>
        <dbReference type="SAM" id="SignalP"/>
    </source>
</evidence>
<protein>
    <recommendedName>
        <fullName evidence="4">Chitin binding Peritrophin-A domain-containing protein</fullName>
    </recommendedName>
</protein>
<keyword evidence="1" id="KW-0732">Signal</keyword>
<evidence type="ECO:0000313" key="2">
    <source>
        <dbReference type="EMBL" id="SHM04943.1"/>
    </source>
</evidence>
<evidence type="ECO:0008006" key="4">
    <source>
        <dbReference type="Google" id="ProtNLM"/>
    </source>
</evidence>
<keyword evidence="3" id="KW-1185">Reference proteome</keyword>
<accession>A0A1M7FLN9</accession>
<dbReference type="EMBL" id="FRBY01000003">
    <property type="protein sequence ID" value="SHM04943.1"/>
    <property type="molecule type" value="Genomic_DNA"/>
</dbReference>